<reference evidence="2 3" key="1">
    <citation type="journal article" date="2024" name="J Genomics">
        <title>Draft genome sequencing and assembly of Favolaschia claudopus CIRM-BRFM 2984 isolated from oak limbs.</title>
        <authorList>
            <person name="Navarro D."/>
            <person name="Drula E."/>
            <person name="Chaduli D."/>
            <person name="Cazenave R."/>
            <person name="Ahrendt S."/>
            <person name="Wang J."/>
            <person name="Lipzen A."/>
            <person name="Daum C."/>
            <person name="Barry K."/>
            <person name="Grigoriev I.V."/>
            <person name="Favel A."/>
            <person name="Rosso M.N."/>
            <person name="Martin F."/>
        </authorList>
    </citation>
    <scope>NUCLEOTIDE SEQUENCE [LARGE SCALE GENOMIC DNA]</scope>
    <source>
        <strain evidence="2 3">CIRM-BRFM 2984</strain>
    </source>
</reference>
<evidence type="ECO:0000313" key="2">
    <source>
        <dbReference type="EMBL" id="KAK7023736.1"/>
    </source>
</evidence>
<evidence type="ECO:0000313" key="3">
    <source>
        <dbReference type="Proteomes" id="UP001362999"/>
    </source>
</evidence>
<name>A0AAW0BB75_9AGAR</name>
<dbReference type="AlphaFoldDB" id="A0AAW0BB75"/>
<evidence type="ECO:0000256" key="1">
    <source>
        <dbReference type="SAM" id="MobiDB-lite"/>
    </source>
</evidence>
<gene>
    <name evidence="2" type="ORF">R3P38DRAFT_2779208</name>
</gene>
<feature type="compositionally biased region" description="Basic residues" evidence="1">
    <location>
        <begin position="66"/>
        <end position="86"/>
    </location>
</feature>
<comment type="caution">
    <text evidence="2">The sequence shown here is derived from an EMBL/GenBank/DDBJ whole genome shotgun (WGS) entry which is preliminary data.</text>
</comment>
<keyword evidence="3" id="KW-1185">Reference proteome</keyword>
<feature type="region of interest" description="Disordered" evidence="1">
    <location>
        <begin position="65"/>
        <end position="172"/>
    </location>
</feature>
<proteinExistence type="predicted"/>
<sequence>MPRAKSNLSQQEVLLKRADASWRYRQRTLATSNRDAVNEKARLRMQRKRAAMKNASSAVQLEYRMRARKHRRDYRERVKRVGRKRVDKSSSRVNTNVVPLQRSRHSSATSDCPPTPPLPCPASPQSPQFSDDDDDYDDEYDREGEYDGEDEDDGGEDSDSEVYYGHRRELRQ</sequence>
<feature type="compositionally biased region" description="Acidic residues" evidence="1">
    <location>
        <begin position="130"/>
        <end position="160"/>
    </location>
</feature>
<accession>A0AAW0BB75</accession>
<feature type="compositionally biased region" description="Pro residues" evidence="1">
    <location>
        <begin position="113"/>
        <end position="124"/>
    </location>
</feature>
<protein>
    <submittedName>
        <fullName evidence="2">Uncharacterized protein</fullName>
    </submittedName>
</protein>
<dbReference type="EMBL" id="JAWWNJ010000035">
    <property type="protein sequence ID" value="KAK7023736.1"/>
    <property type="molecule type" value="Genomic_DNA"/>
</dbReference>
<dbReference type="Proteomes" id="UP001362999">
    <property type="component" value="Unassembled WGS sequence"/>
</dbReference>
<organism evidence="2 3">
    <name type="scientific">Favolaschia claudopus</name>
    <dbReference type="NCBI Taxonomy" id="2862362"/>
    <lineage>
        <taxon>Eukaryota</taxon>
        <taxon>Fungi</taxon>
        <taxon>Dikarya</taxon>
        <taxon>Basidiomycota</taxon>
        <taxon>Agaricomycotina</taxon>
        <taxon>Agaricomycetes</taxon>
        <taxon>Agaricomycetidae</taxon>
        <taxon>Agaricales</taxon>
        <taxon>Marasmiineae</taxon>
        <taxon>Mycenaceae</taxon>
        <taxon>Favolaschia</taxon>
    </lineage>
</organism>